<dbReference type="InterPro" id="IPR033856">
    <property type="entry name" value="Trp_halogen"/>
</dbReference>
<dbReference type="GO" id="GO:0000166">
    <property type="term" value="F:nucleotide binding"/>
    <property type="evidence" value="ECO:0007669"/>
    <property type="project" value="UniProtKB-KW"/>
</dbReference>
<feature type="binding site" evidence="2">
    <location>
        <position position="78"/>
    </location>
    <ligand>
        <name>7-chloro-L-tryptophan</name>
        <dbReference type="ChEBI" id="CHEBI:58713"/>
    </ligand>
</feature>
<keyword evidence="4" id="KW-1185">Reference proteome</keyword>
<dbReference type="KEGG" id="gso:PH603_02810"/>
<feature type="binding site" evidence="2">
    <location>
        <begin position="13"/>
        <end position="16"/>
    </location>
    <ligand>
        <name>FAD</name>
        <dbReference type="ChEBI" id="CHEBI:57692"/>
    </ligand>
</feature>
<dbReference type="GO" id="GO:0004497">
    <property type="term" value="F:monooxygenase activity"/>
    <property type="evidence" value="ECO:0007669"/>
    <property type="project" value="InterPro"/>
</dbReference>
<dbReference type="PANTHER" id="PTHR43747">
    <property type="entry name" value="FAD-BINDING PROTEIN"/>
    <property type="match status" value="1"/>
</dbReference>
<dbReference type="PIRSF" id="PIRSF011396">
    <property type="entry name" value="Trp_halogenase"/>
    <property type="match status" value="1"/>
</dbReference>
<name>A0AAF0BMK5_9PROT</name>
<sequence>MSDNPIRVVVAGGGTAGWIAATAIARMLGQLVQVTLVESEAIGTVGVGEATIPTARTFHEFLKIDEQSFLKATQATIKLGIAFENWARVGDRYIHSFGSAPLSTWMADFQHFWLQGRAEGHAGPLGDYYPEYKAAEAGRFTRGGEAPLNYAYHLDAGLYAKFLRRIGENDGVKRVEGKIARVEQNAETGDIAALHLEGDICIEGDLFIDCTGFRGLLIEETLKTGYEDWSRWLPTNAALAVQTEAVAEPIPYTRSIAHEAGWQWRIPLQHRVGNGIVFSTDHMEVDAAREKLLSTVEGKPLIEPRLIRYKAGKRRQMWVKNCLSLGLSSGFVEPLESTSIHLFMIGVTRLLQQFPFGGITPEVRERYNRMADNELIRVRDFIILHYKLTERDDSPFWRYCRDMSIPESLAERIALFRETAQAWQAPDDLFRVDSWLQVMIGQRLEPKSWHKQALLMSPGRLQQTLATMRERVAATVAGLPTHQQFIDSYCRADA</sequence>
<dbReference type="InterPro" id="IPR050816">
    <property type="entry name" value="Flavin-dep_Halogenase_NPB"/>
</dbReference>
<dbReference type="InterPro" id="IPR006905">
    <property type="entry name" value="Flavin_halogenase"/>
</dbReference>
<evidence type="ECO:0000256" key="2">
    <source>
        <dbReference type="PIRSR" id="PIRSR011396-2"/>
    </source>
</evidence>
<dbReference type="AlphaFoldDB" id="A0AAF0BMK5"/>
<feature type="active site" evidence="1">
    <location>
        <position position="78"/>
    </location>
</feature>
<keyword evidence="2" id="KW-0274">FAD</keyword>
<feature type="binding site" evidence="2">
    <location>
        <position position="327"/>
    </location>
    <ligand>
        <name>FAD</name>
        <dbReference type="ChEBI" id="CHEBI:57692"/>
    </ligand>
</feature>
<evidence type="ECO:0000313" key="3">
    <source>
        <dbReference type="EMBL" id="WCL54690.1"/>
    </source>
</evidence>
<evidence type="ECO:0000313" key="4">
    <source>
        <dbReference type="Proteomes" id="UP001217500"/>
    </source>
</evidence>
<gene>
    <name evidence="3" type="ORF">PH603_02810</name>
</gene>
<dbReference type="PANTHER" id="PTHR43747:SF4">
    <property type="entry name" value="FLAVIN-DEPENDENT TRYPTOPHAN HALOGENASE"/>
    <property type="match status" value="1"/>
</dbReference>
<keyword evidence="2" id="KW-0285">Flavoprotein</keyword>
<dbReference type="RefSeq" id="WP_289504409.1">
    <property type="nucleotide sequence ID" value="NZ_CP116805.1"/>
</dbReference>
<feature type="binding site" evidence="2">
    <location>
        <position position="340"/>
    </location>
    <ligand>
        <name>FAD</name>
        <dbReference type="ChEBI" id="CHEBI:57692"/>
    </ligand>
</feature>
<organism evidence="3 4">
    <name type="scientific">Gimibacter soli</name>
    <dbReference type="NCBI Taxonomy" id="3024400"/>
    <lineage>
        <taxon>Bacteria</taxon>
        <taxon>Pseudomonadati</taxon>
        <taxon>Pseudomonadota</taxon>
        <taxon>Alphaproteobacteria</taxon>
        <taxon>Kordiimonadales</taxon>
        <taxon>Temperatibacteraceae</taxon>
        <taxon>Gimibacter</taxon>
    </lineage>
</organism>
<protein>
    <submittedName>
        <fullName evidence="3">Tryptophan 7-halogenase</fullName>
    </submittedName>
</protein>
<dbReference type="Gene3D" id="3.50.50.60">
    <property type="entry name" value="FAD/NAD(P)-binding domain"/>
    <property type="match status" value="1"/>
</dbReference>
<dbReference type="SUPFAM" id="SSF51905">
    <property type="entry name" value="FAD/NAD(P)-binding domain"/>
    <property type="match status" value="1"/>
</dbReference>
<dbReference type="Pfam" id="PF04820">
    <property type="entry name" value="Trp_halogenase"/>
    <property type="match status" value="1"/>
</dbReference>
<reference evidence="3" key="1">
    <citation type="submission" date="2023-01" db="EMBL/GenBank/DDBJ databases">
        <title>The genome sequence of Kordiimonadaceae bacterium 6D33.</title>
        <authorList>
            <person name="Liu Y."/>
        </authorList>
    </citation>
    <scope>NUCLEOTIDE SEQUENCE</scope>
    <source>
        <strain evidence="3">6D33</strain>
    </source>
</reference>
<dbReference type="Proteomes" id="UP001217500">
    <property type="component" value="Chromosome"/>
</dbReference>
<dbReference type="InterPro" id="IPR036188">
    <property type="entry name" value="FAD/NAD-bd_sf"/>
</dbReference>
<accession>A0AAF0BMK5</accession>
<evidence type="ECO:0000256" key="1">
    <source>
        <dbReference type="PIRSR" id="PIRSR011396-1"/>
    </source>
</evidence>
<dbReference type="EMBL" id="CP116805">
    <property type="protein sequence ID" value="WCL54690.1"/>
    <property type="molecule type" value="Genomic_DNA"/>
</dbReference>
<proteinExistence type="predicted"/>
<feature type="binding site" evidence="2">
    <location>
        <position position="336"/>
    </location>
    <ligand>
        <name>L-tryptophan</name>
        <dbReference type="ChEBI" id="CHEBI:57912"/>
    </ligand>
</feature>
<keyword evidence="2" id="KW-0547">Nucleotide-binding</keyword>